<feature type="domain" description="Lon N-terminal" evidence="1">
    <location>
        <begin position="13"/>
        <end position="208"/>
    </location>
</feature>
<accession>A0A2Z3H126</accession>
<dbReference type="GO" id="GO:0008233">
    <property type="term" value="F:peptidase activity"/>
    <property type="evidence" value="ECO:0007669"/>
    <property type="project" value="UniProtKB-KW"/>
</dbReference>
<dbReference type="EMBL" id="CP025958">
    <property type="protein sequence ID" value="AWM39438.1"/>
    <property type="molecule type" value="Genomic_DNA"/>
</dbReference>
<reference evidence="2 3" key="1">
    <citation type="submission" date="2018-01" db="EMBL/GenBank/DDBJ databases">
        <title>G. obscuriglobus.</title>
        <authorList>
            <person name="Franke J."/>
            <person name="Blomberg W."/>
            <person name="Selmecki A."/>
        </authorList>
    </citation>
    <scope>NUCLEOTIDE SEQUENCE [LARGE SCALE GENOMIC DNA]</scope>
    <source>
        <strain evidence="2 3">DSM 5831</strain>
    </source>
</reference>
<dbReference type="GO" id="GO:0006508">
    <property type="term" value="P:proteolysis"/>
    <property type="evidence" value="ECO:0007669"/>
    <property type="project" value="UniProtKB-KW"/>
</dbReference>
<sequence length="222" mass="24172">MSANEIDGFSGTVRLFPLPSLVVFPHVVQALHIFEPRYRRMTADALAGDGLIAMATLSANADEPADRPAIEPIVCVGRIVWHEKHPGGKYDLRLRGLSRARVVEELDSDAPYRTARVELIPDTASVNLSRLTELRRDLAAAVLPRFEDDSPAQRQLGELFDGDAPLGQVCDVLAFALPLPPELKLALLAEPLADRRATAIADALRVSAARAERPFPPPFSAN</sequence>
<gene>
    <name evidence="2" type="ORF">C1280_22240</name>
</gene>
<dbReference type="KEGG" id="gog:C1280_22240"/>
<dbReference type="SMART" id="SM00464">
    <property type="entry name" value="LON"/>
    <property type="match status" value="1"/>
</dbReference>
<dbReference type="RefSeq" id="WP_010043407.1">
    <property type="nucleotide sequence ID" value="NZ_CP025958.1"/>
</dbReference>
<dbReference type="Gene3D" id="2.30.130.40">
    <property type="entry name" value="LON domain-like"/>
    <property type="match status" value="1"/>
</dbReference>
<keyword evidence="2" id="KW-0378">Hydrolase</keyword>
<dbReference type="Proteomes" id="UP000245802">
    <property type="component" value="Chromosome"/>
</dbReference>
<dbReference type="PANTHER" id="PTHR46732">
    <property type="entry name" value="ATP-DEPENDENT PROTEASE LA (LON) DOMAIN PROTEIN"/>
    <property type="match status" value="1"/>
</dbReference>
<dbReference type="PANTHER" id="PTHR46732:SF8">
    <property type="entry name" value="ATP-DEPENDENT PROTEASE LA (LON) DOMAIN PROTEIN"/>
    <property type="match status" value="1"/>
</dbReference>
<keyword evidence="2" id="KW-0645">Protease</keyword>
<organism evidence="2 3">
    <name type="scientific">Gemmata obscuriglobus</name>
    <dbReference type="NCBI Taxonomy" id="114"/>
    <lineage>
        <taxon>Bacteria</taxon>
        <taxon>Pseudomonadati</taxon>
        <taxon>Planctomycetota</taxon>
        <taxon>Planctomycetia</taxon>
        <taxon>Gemmatales</taxon>
        <taxon>Gemmataceae</taxon>
        <taxon>Gemmata</taxon>
    </lineage>
</organism>
<name>A0A2Z3H126_9BACT</name>
<evidence type="ECO:0000313" key="3">
    <source>
        <dbReference type="Proteomes" id="UP000245802"/>
    </source>
</evidence>
<proteinExistence type="predicted"/>
<dbReference type="InterPro" id="IPR003111">
    <property type="entry name" value="Lon_prtase_N"/>
</dbReference>
<dbReference type="OrthoDB" id="9806457at2"/>
<dbReference type="PROSITE" id="PS51787">
    <property type="entry name" value="LON_N"/>
    <property type="match status" value="1"/>
</dbReference>
<protein>
    <submittedName>
        <fullName evidence="2">ATP-dependent protease</fullName>
    </submittedName>
</protein>
<dbReference type="InterPro" id="IPR015947">
    <property type="entry name" value="PUA-like_sf"/>
</dbReference>
<dbReference type="Pfam" id="PF02190">
    <property type="entry name" value="LON_substr_bdg"/>
    <property type="match status" value="1"/>
</dbReference>
<evidence type="ECO:0000313" key="2">
    <source>
        <dbReference type="EMBL" id="AWM39438.1"/>
    </source>
</evidence>
<dbReference type="InterPro" id="IPR046336">
    <property type="entry name" value="Lon_prtase_N_sf"/>
</dbReference>
<dbReference type="AlphaFoldDB" id="A0A2Z3H126"/>
<keyword evidence="3" id="KW-1185">Reference proteome</keyword>
<dbReference type="SUPFAM" id="SSF88697">
    <property type="entry name" value="PUA domain-like"/>
    <property type="match status" value="1"/>
</dbReference>
<evidence type="ECO:0000259" key="1">
    <source>
        <dbReference type="PROSITE" id="PS51787"/>
    </source>
</evidence>